<dbReference type="InterPro" id="IPR032720">
    <property type="entry name" value="Cys_rich_CWC"/>
</dbReference>
<dbReference type="AlphaFoldDB" id="A0A2U3IBF4"/>
<protein>
    <recommendedName>
        <fullName evidence="4">Cysteine-rich CWC</fullName>
    </recommendedName>
</protein>
<dbReference type="Proteomes" id="UP000238169">
    <property type="component" value="Unassembled WGS sequence"/>
</dbReference>
<dbReference type="Pfam" id="PF14375">
    <property type="entry name" value="Cys_rich_CWC"/>
    <property type="match status" value="1"/>
</dbReference>
<evidence type="ECO:0000256" key="1">
    <source>
        <dbReference type="SAM" id="MobiDB-lite"/>
    </source>
</evidence>
<sequence length="133" mass="14039">MGEERLNTPNCTGPTHGGRTNCRGRATFSGERPGMRSSFVQIDDKMMNESPETNEREAPGSQVCVRCGATFRCGMIAGDPACWCAALPALPADRLRPGVSCLCPSCLAAETGVPRSKVRQIAPDATRGPTQAG</sequence>
<feature type="region of interest" description="Disordered" evidence="1">
    <location>
        <begin position="1"/>
        <end position="35"/>
    </location>
</feature>
<dbReference type="RefSeq" id="WP_342753428.1">
    <property type="nucleotide sequence ID" value="NZ_OGTP01000020.1"/>
</dbReference>
<accession>A0A2U3IBF4</accession>
<evidence type="ECO:0000313" key="3">
    <source>
        <dbReference type="Proteomes" id="UP000238169"/>
    </source>
</evidence>
<evidence type="ECO:0000313" key="2">
    <source>
        <dbReference type="EMBL" id="SPB17551.1"/>
    </source>
</evidence>
<organism evidence="2 3">
    <name type="scientific">Caballeronia novacaledonica</name>
    <dbReference type="NCBI Taxonomy" id="1544861"/>
    <lineage>
        <taxon>Bacteria</taxon>
        <taxon>Pseudomonadati</taxon>
        <taxon>Pseudomonadota</taxon>
        <taxon>Betaproteobacteria</taxon>
        <taxon>Burkholderiales</taxon>
        <taxon>Burkholderiaceae</taxon>
        <taxon>Caballeronia</taxon>
    </lineage>
</organism>
<proteinExistence type="predicted"/>
<keyword evidence="3" id="KW-1185">Reference proteome</keyword>
<reference evidence="3" key="1">
    <citation type="submission" date="2018-01" db="EMBL/GenBank/DDBJ databases">
        <authorList>
            <person name="Peeters C."/>
        </authorList>
    </citation>
    <scope>NUCLEOTIDE SEQUENCE [LARGE SCALE GENOMIC DNA]</scope>
</reference>
<gene>
    <name evidence="2" type="ORF">NOV72_04754</name>
</gene>
<name>A0A2U3IBF4_9BURK</name>
<evidence type="ECO:0008006" key="4">
    <source>
        <dbReference type="Google" id="ProtNLM"/>
    </source>
</evidence>
<dbReference type="EMBL" id="OGTP01000020">
    <property type="protein sequence ID" value="SPB17551.1"/>
    <property type="molecule type" value="Genomic_DNA"/>
</dbReference>